<sequence>MRTMATVVRKDFSDSVRSLSLWVATLLLVAAACAVYLFVWGAQDIAGPRLETGILSMTFPLQFLIGLIALLVGFGAIVGERTTGSIKILLGLPPTRRDVFLGKFVGRFLVIAVPIAVTFLAVSVLSLVTYGEVPIADFAPLLLGALLLGAVWTSIAVSFSAVTESRTRVIAACLSVWLVLVVLWEILLTILYYIVEGTFPEAAGPDFVAEPTWVLVLQRLNPIEAFAFLSSEYVEPMILPALFPFFVGEQRWGEYTTAERYHGQEGATEIPFYLEGEFGAVILLAWIVIPLAIGYLRFRSVDL</sequence>
<dbReference type="GO" id="GO:0140359">
    <property type="term" value="F:ABC-type transporter activity"/>
    <property type="evidence" value="ECO:0007669"/>
    <property type="project" value="InterPro"/>
</dbReference>
<accession>A0A3N6P4L3</accession>
<gene>
    <name evidence="2" type="ORF">EA462_01370</name>
</gene>
<name>A0A3N6P4L3_9EURY</name>
<evidence type="ECO:0000256" key="1">
    <source>
        <dbReference type="SAM" id="Phobius"/>
    </source>
</evidence>
<dbReference type="PROSITE" id="PS51257">
    <property type="entry name" value="PROKAR_LIPOPROTEIN"/>
    <property type="match status" value="1"/>
</dbReference>
<comment type="caution">
    <text evidence="2">The sequence shown here is derived from an EMBL/GenBank/DDBJ whole genome shotgun (WGS) entry which is preliminary data.</text>
</comment>
<dbReference type="OrthoDB" id="86287at2157"/>
<dbReference type="EMBL" id="REFY01000001">
    <property type="protein sequence ID" value="RQG92899.1"/>
    <property type="molecule type" value="Genomic_DNA"/>
</dbReference>
<feature type="transmembrane region" description="Helical" evidence="1">
    <location>
        <begin position="21"/>
        <end position="39"/>
    </location>
</feature>
<feature type="transmembrane region" description="Helical" evidence="1">
    <location>
        <begin position="278"/>
        <end position="298"/>
    </location>
</feature>
<feature type="transmembrane region" description="Helical" evidence="1">
    <location>
        <begin position="138"/>
        <end position="162"/>
    </location>
</feature>
<dbReference type="AlphaFoldDB" id="A0A3N6P4L3"/>
<dbReference type="PANTHER" id="PTHR43471">
    <property type="entry name" value="ABC TRANSPORTER PERMEASE"/>
    <property type="match status" value="1"/>
</dbReference>
<proteinExistence type="predicted"/>
<keyword evidence="3" id="KW-1185">Reference proteome</keyword>
<dbReference type="RefSeq" id="WP_124176778.1">
    <property type="nucleotide sequence ID" value="NZ_REFY01000001.1"/>
</dbReference>
<evidence type="ECO:0000313" key="3">
    <source>
        <dbReference type="Proteomes" id="UP000273828"/>
    </source>
</evidence>
<dbReference type="Proteomes" id="UP000273828">
    <property type="component" value="Unassembled WGS sequence"/>
</dbReference>
<dbReference type="PANTHER" id="PTHR43471:SF1">
    <property type="entry name" value="ABC TRANSPORTER PERMEASE PROTEIN NOSY-RELATED"/>
    <property type="match status" value="1"/>
</dbReference>
<dbReference type="Pfam" id="PF12679">
    <property type="entry name" value="ABC2_membrane_2"/>
    <property type="match status" value="1"/>
</dbReference>
<keyword evidence="1" id="KW-0812">Transmembrane</keyword>
<reference evidence="2 3" key="1">
    <citation type="submission" date="2018-10" db="EMBL/GenBank/DDBJ databases">
        <title>Natrarchaeobius chitinivorans gen. nov., sp. nov., and Natrarchaeobius haloalkaliphilus sp. nov., alkaliphilic, chitin-utilizing haloarchaea from hypersaline alkaline lakes.</title>
        <authorList>
            <person name="Sorokin D.Y."/>
            <person name="Elcheninov A.G."/>
            <person name="Kostrikina N.A."/>
            <person name="Bale N.J."/>
            <person name="Sinninghe Damste J.S."/>
            <person name="Khijniak T.V."/>
            <person name="Kublanov I.V."/>
            <person name="Toshchakov S.V."/>
        </authorList>
    </citation>
    <scope>NUCLEOTIDE SEQUENCE [LARGE SCALE GENOMIC DNA]</scope>
    <source>
        <strain evidence="2 3">AArcht-Sl</strain>
    </source>
</reference>
<organism evidence="2 3">
    <name type="scientific">Natrarchaeobius halalkaliphilus</name>
    <dbReference type="NCBI Taxonomy" id="1679091"/>
    <lineage>
        <taxon>Archaea</taxon>
        <taxon>Methanobacteriati</taxon>
        <taxon>Methanobacteriota</taxon>
        <taxon>Stenosarchaea group</taxon>
        <taxon>Halobacteria</taxon>
        <taxon>Halobacteriales</taxon>
        <taxon>Natrialbaceae</taxon>
        <taxon>Natrarchaeobius</taxon>
    </lineage>
</organism>
<evidence type="ECO:0000313" key="2">
    <source>
        <dbReference type="EMBL" id="RQG92899.1"/>
    </source>
</evidence>
<feature type="transmembrane region" description="Helical" evidence="1">
    <location>
        <begin position="59"/>
        <end position="79"/>
    </location>
</feature>
<dbReference type="GO" id="GO:0005886">
    <property type="term" value="C:plasma membrane"/>
    <property type="evidence" value="ECO:0007669"/>
    <property type="project" value="UniProtKB-SubCell"/>
</dbReference>
<protein>
    <submittedName>
        <fullName evidence="2">ABC transporter</fullName>
    </submittedName>
</protein>
<feature type="transmembrane region" description="Helical" evidence="1">
    <location>
        <begin position="100"/>
        <end position="126"/>
    </location>
</feature>
<keyword evidence="1" id="KW-1133">Transmembrane helix</keyword>
<keyword evidence="1" id="KW-0472">Membrane</keyword>
<feature type="transmembrane region" description="Helical" evidence="1">
    <location>
        <begin position="169"/>
        <end position="195"/>
    </location>
</feature>